<keyword evidence="12" id="KW-1185">Reference proteome</keyword>
<keyword evidence="5 9" id="KW-1133">Transmembrane helix</keyword>
<feature type="transmembrane region" description="Helical" evidence="9">
    <location>
        <begin position="325"/>
        <end position="343"/>
    </location>
</feature>
<dbReference type="AlphaFoldDB" id="A0A7R9A1Z6"/>
<feature type="compositionally biased region" description="Polar residues" evidence="8">
    <location>
        <begin position="1"/>
        <end position="14"/>
    </location>
</feature>
<dbReference type="InterPro" id="IPR036259">
    <property type="entry name" value="MFS_trans_sf"/>
</dbReference>
<dbReference type="CDD" id="cd17336">
    <property type="entry name" value="MFS_SLCO_OATP"/>
    <property type="match status" value="1"/>
</dbReference>
<evidence type="ECO:0000256" key="3">
    <source>
        <dbReference type="ARBA" id="ARBA00022475"/>
    </source>
</evidence>
<evidence type="ECO:0000313" key="11">
    <source>
        <dbReference type="EMBL" id="CAD7243158.1"/>
    </source>
</evidence>
<evidence type="ECO:0000256" key="6">
    <source>
        <dbReference type="ARBA" id="ARBA00023136"/>
    </source>
</evidence>
<dbReference type="SUPFAM" id="SSF103473">
    <property type="entry name" value="MFS general substrate transporter"/>
    <property type="match status" value="1"/>
</dbReference>
<feature type="domain" description="Kazal-like" evidence="10">
    <location>
        <begin position="502"/>
        <end position="556"/>
    </location>
</feature>
<feature type="transmembrane region" description="Helical" evidence="9">
    <location>
        <begin position="212"/>
        <end position="236"/>
    </location>
</feature>
<dbReference type="PANTHER" id="PTHR11388:SF76">
    <property type="entry name" value="SOLUTE CARRIER ORGANIC ANION TRANSPORTER FAMILY MEMBER"/>
    <property type="match status" value="1"/>
</dbReference>
<keyword evidence="4 9" id="KW-0812">Transmembrane</keyword>
<dbReference type="EMBL" id="CAJPEV010000377">
    <property type="protein sequence ID" value="CAG0884630.1"/>
    <property type="molecule type" value="Genomic_DNA"/>
</dbReference>
<evidence type="ECO:0000256" key="2">
    <source>
        <dbReference type="ARBA" id="ARBA00009657"/>
    </source>
</evidence>
<dbReference type="InterPro" id="IPR004156">
    <property type="entry name" value="OATP"/>
</dbReference>
<evidence type="ECO:0000256" key="5">
    <source>
        <dbReference type="ARBA" id="ARBA00022989"/>
    </source>
</evidence>
<accession>A0A7R9A1Z6</accession>
<evidence type="ECO:0000256" key="4">
    <source>
        <dbReference type="ARBA" id="ARBA00022692"/>
    </source>
</evidence>
<evidence type="ECO:0000256" key="8">
    <source>
        <dbReference type="SAM" id="MobiDB-lite"/>
    </source>
</evidence>
<sequence>MATTSSYDNPSYVETENGDIGAGKKGKTAKDFDKYRLERLDTRDAEERPDPDTQCGVGACRPGFLQCCANIYGFGVLYCIISLIQGCYFTYFLATISTVEKRFGIQSRNMGFIMAGNEVSQIIFSLILNFYGGRGHRPRWISCGMFAVSLSCLFMALPHFILGPGEDAKELLAQARKSLVGNFSQDELQSASLCSANGTRLDASCEGNNNEAVVAGVLIFSGFFVAGVGLSVFYTLGLTYFDDHIRQHLTPVFISVTNAIRTVGPTLGFALGYVCLSLYVEPFEDPGVTKRDPRWIGSYWLGLFHVSFFRVVFMEGIELGSGEEGWILIGILLTVAAAALFFFPRRLELKEDKPGEADAEKVEGDFLSGPAIDSSPPKLKEMPETLGRILRNPLLMCHVTAITLHILGFIGFFSFSPKYLESQFRTSAANSSAFAGGAQAVVQCIGMVASGIVLWRFRPRARWVVGWNIMVGILYVAGMLFAMLIGCSNIYMHGRPNLDGSLSVESPCNVGCDCRTNKYLPVCSEDGAIHFYSPCFAGCTRVLNATGPQTVFGDCRCIVEAVEDLGNQTDWTGVYSLKRTVNGETDEDMFVRPASAIEGFCSESICSNVILYLGVIATIKLLSSTARTSSTLVAIRSGSTFSFESAKGSS</sequence>
<evidence type="ECO:0000256" key="9">
    <source>
        <dbReference type="SAM" id="Phobius"/>
    </source>
</evidence>
<protein>
    <recommendedName>
        <fullName evidence="10">Kazal-like domain-containing protein</fullName>
    </recommendedName>
</protein>
<dbReference type="EMBL" id="LR899894">
    <property type="protein sequence ID" value="CAD7243158.1"/>
    <property type="molecule type" value="Genomic_DNA"/>
</dbReference>
<dbReference type="PANTHER" id="PTHR11388">
    <property type="entry name" value="ORGANIC ANION TRANSPORTER"/>
    <property type="match status" value="1"/>
</dbReference>
<proteinExistence type="inferred from homology"/>
<comment type="subcellular location">
    <subcellularLocation>
        <location evidence="1">Cell membrane</location>
        <topology evidence="1">Multi-pass membrane protein</topology>
    </subcellularLocation>
</comment>
<feature type="transmembrane region" description="Helical" evidence="9">
    <location>
        <begin position="433"/>
        <end position="455"/>
    </location>
</feature>
<organism evidence="11">
    <name type="scientific">Darwinula stevensoni</name>
    <dbReference type="NCBI Taxonomy" id="69355"/>
    <lineage>
        <taxon>Eukaryota</taxon>
        <taxon>Metazoa</taxon>
        <taxon>Ecdysozoa</taxon>
        <taxon>Arthropoda</taxon>
        <taxon>Crustacea</taxon>
        <taxon>Oligostraca</taxon>
        <taxon>Ostracoda</taxon>
        <taxon>Podocopa</taxon>
        <taxon>Podocopida</taxon>
        <taxon>Darwinulocopina</taxon>
        <taxon>Darwinuloidea</taxon>
        <taxon>Darwinulidae</taxon>
        <taxon>Darwinula</taxon>
    </lineage>
</organism>
<evidence type="ECO:0000313" key="12">
    <source>
        <dbReference type="Proteomes" id="UP000677054"/>
    </source>
</evidence>
<feature type="transmembrane region" description="Helical" evidence="9">
    <location>
        <begin position="143"/>
        <end position="162"/>
    </location>
</feature>
<gene>
    <name evidence="11" type="ORF">DSTB1V02_LOCUS3091</name>
</gene>
<evidence type="ECO:0000256" key="1">
    <source>
        <dbReference type="ARBA" id="ARBA00004651"/>
    </source>
</evidence>
<dbReference type="GO" id="GO:0043252">
    <property type="term" value="P:sodium-independent organic anion transport"/>
    <property type="evidence" value="ECO:0007669"/>
    <property type="project" value="TreeGrafter"/>
</dbReference>
<dbReference type="OrthoDB" id="5062115at2759"/>
<feature type="transmembrane region" description="Helical" evidence="9">
    <location>
        <begin position="111"/>
        <end position="131"/>
    </location>
</feature>
<evidence type="ECO:0000256" key="7">
    <source>
        <dbReference type="ARBA" id="ARBA00023157"/>
    </source>
</evidence>
<dbReference type="InterPro" id="IPR002350">
    <property type="entry name" value="Kazal_dom"/>
</dbReference>
<keyword evidence="3" id="KW-1003">Cell membrane</keyword>
<feature type="region of interest" description="Disordered" evidence="8">
    <location>
        <begin position="1"/>
        <end position="28"/>
    </location>
</feature>
<keyword evidence="6 9" id="KW-0472">Membrane</keyword>
<feature type="transmembrane region" description="Helical" evidence="9">
    <location>
        <begin position="71"/>
        <end position="91"/>
    </location>
</feature>
<reference evidence="11" key="1">
    <citation type="submission" date="2020-11" db="EMBL/GenBank/DDBJ databases">
        <authorList>
            <person name="Tran Van P."/>
        </authorList>
    </citation>
    <scope>NUCLEOTIDE SEQUENCE</scope>
</reference>
<dbReference type="PROSITE" id="PS51465">
    <property type="entry name" value="KAZAL_2"/>
    <property type="match status" value="1"/>
</dbReference>
<dbReference type="Pfam" id="PF03137">
    <property type="entry name" value="OATP"/>
    <property type="match status" value="2"/>
</dbReference>
<dbReference type="Gene3D" id="1.20.1250.20">
    <property type="entry name" value="MFS general substrate transporter like domains"/>
    <property type="match status" value="1"/>
</dbReference>
<dbReference type="GO" id="GO:0016323">
    <property type="term" value="C:basolateral plasma membrane"/>
    <property type="evidence" value="ECO:0007669"/>
    <property type="project" value="TreeGrafter"/>
</dbReference>
<dbReference type="GO" id="GO:0015347">
    <property type="term" value="F:sodium-independent organic anion transmembrane transporter activity"/>
    <property type="evidence" value="ECO:0007669"/>
    <property type="project" value="TreeGrafter"/>
</dbReference>
<keyword evidence="7" id="KW-1015">Disulfide bond</keyword>
<feature type="transmembrane region" description="Helical" evidence="9">
    <location>
        <begin position="295"/>
        <end position="313"/>
    </location>
</feature>
<comment type="similarity">
    <text evidence="2">Belongs to the organo anion transporter (TC 2.A.60) family.</text>
</comment>
<dbReference type="Proteomes" id="UP000677054">
    <property type="component" value="Unassembled WGS sequence"/>
</dbReference>
<evidence type="ECO:0000259" key="10">
    <source>
        <dbReference type="PROSITE" id="PS51465"/>
    </source>
</evidence>
<name>A0A7R9A1Z6_9CRUS</name>
<feature type="transmembrane region" description="Helical" evidence="9">
    <location>
        <begin position="467"/>
        <end position="492"/>
    </location>
</feature>
<feature type="transmembrane region" description="Helical" evidence="9">
    <location>
        <begin position="394"/>
        <end position="413"/>
    </location>
</feature>